<dbReference type="Proteomes" id="UP001295794">
    <property type="component" value="Unassembled WGS sequence"/>
</dbReference>
<accession>A0AAD2GXP3</accession>
<dbReference type="Pfam" id="PF13302">
    <property type="entry name" value="Acetyltransf_3"/>
    <property type="match status" value="1"/>
</dbReference>
<dbReference type="InterPro" id="IPR016181">
    <property type="entry name" value="Acyl_CoA_acyltransferase"/>
</dbReference>
<dbReference type="GO" id="GO:0016747">
    <property type="term" value="F:acyltransferase activity, transferring groups other than amino-acyl groups"/>
    <property type="evidence" value="ECO:0007669"/>
    <property type="project" value="InterPro"/>
</dbReference>
<dbReference type="EMBL" id="CAVNYO010000105">
    <property type="protein sequence ID" value="CAK5265994.1"/>
    <property type="molecule type" value="Genomic_DNA"/>
</dbReference>
<evidence type="ECO:0000313" key="2">
    <source>
        <dbReference type="EMBL" id="CAK5265994.1"/>
    </source>
</evidence>
<organism evidence="2 3">
    <name type="scientific">Mycena citricolor</name>
    <dbReference type="NCBI Taxonomy" id="2018698"/>
    <lineage>
        <taxon>Eukaryota</taxon>
        <taxon>Fungi</taxon>
        <taxon>Dikarya</taxon>
        <taxon>Basidiomycota</taxon>
        <taxon>Agaricomycotina</taxon>
        <taxon>Agaricomycetes</taxon>
        <taxon>Agaricomycetidae</taxon>
        <taxon>Agaricales</taxon>
        <taxon>Marasmiineae</taxon>
        <taxon>Mycenaceae</taxon>
        <taxon>Mycena</taxon>
    </lineage>
</organism>
<dbReference type="PANTHER" id="PTHR43328:SF1">
    <property type="entry name" value="N-ACETYLTRANSFERASE DOMAIN-CONTAINING PROTEIN"/>
    <property type="match status" value="1"/>
</dbReference>
<name>A0AAD2GXP3_9AGAR</name>
<keyword evidence="3" id="KW-1185">Reference proteome</keyword>
<dbReference type="PANTHER" id="PTHR43328">
    <property type="entry name" value="ACETYLTRANSFERASE-RELATED"/>
    <property type="match status" value="1"/>
</dbReference>
<evidence type="ECO:0000259" key="1">
    <source>
        <dbReference type="Pfam" id="PF13302"/>
    </source>
</evidence>
<dbReference type="AlphaFoldDB" id="A0AAD2GXP3"/>
<proteinExistence type="predicted"/>
<evidence type="ECO:0000313" key="3">
    <source>
        <dbReference type="Proteomes" id="UP001295794"/>
    </source>
</evidence>
<comment type="caution">
    <text evidence="2">The sequence shown here is derived from an EMBL/GenBank/DDBJ whole genome shotgun (WGS) entry which is preliminary data.</text>
</comment>
<sequence>MAPHPNPQFHPMEINPTTGEPFLRLESHPNIIITPTRPEDAPRVVELLSDKRVYGWLCSPPHPYLPEHAHGWLQTTKSSADDILAQLEAAKDDTELKTVDGCPVRSIREVREDGTDVFLGDIGFMLSYQTFELEPLGRTKQDAPRRDPERPDVWSCGDYLAPSHHGRGIMSDAFGTVLRKWGIPRMGVKQMVVSASKGNQGSVRVFEKNGFKLRDTYSDALVVRGILTSVHVLDWTLE</sequence>
<dbReference type="Gene3D" id="3.40.630.30">
    <property type="match status" value="1"/>
</dbReference>
<protein>
    <recommendedName>
        <fullName evidence="1">N-acetyltransferase domain-containing protein</fullName>
    </recommendedName>
</protein>
<reference evidence="2" key="1">
    <citation type="submission" date="2023-11" db="EMBL/GenBank/DDBJ databases">
        <authorList>
            <person name="De Vega J J."/>
            <person name="De Vega J J."/>
        </authorList>
    </citation>
    <scope>NUCLEOTIDE SEQUENCE</scope>
</reference>
<feature type="domain" description="N-acetyltransferase" evidence="1">
    <location>
        <begin position="31"/>
        <end position="212"/>
    </location>
</feature>
<gene>
    <name evidence="2" type="ORF">MYCIT1_LOCUS7426</name>
</gene>
<dbReference type="SUPFAM" id="SSF55729">
    <property type="entry name" value="Acyl-CoA N-acyltransferases (Nat)"/>
    <property type="match status" value="1"/>
</dbReference>
<dbReference type="InterPro" id="IPR000182">
    <property type="entry name" value="GNAT_dom"/>
</dbReference>